<sequence>MIHLETAAQPVIKMIQSSEYFKTLIIGMKKGMVWKEHKKTVPNRLIVTEGSVTYKETGKSIALNKYDDLEIPLHIIHRPEANEDSLCFLIQV</sequence>
<reference evidence="1 2" key="1">
    <citation type="submission" date="2016-10" db="EMBL/GenBank/DDBJ databases">
        <authorList>
            <person name="de Groot N.N."/>
        </authorList>
    </citation>
    <scope>NUCLEOTIDE SEQUENCE [LARGE SCALE GENOMIC DNA]</scope>
    <source>
        <strain evidence="1 2">DSM 19938</strain>
    </source>
</reference>
<dbReference type="SUPFAM" id="SSF51182">
    <property type="entry name" value="RmlC-like cupins"/>
    <property type="match status" value="1"/>
</dbReference>
<proteinExistence type="predicted"/>
<dbReference type="AlphaFoldDB" id="A0A1H6UXR2"/>
<name>A0A1H6UXR2_9BACT</name>
<dbReference type="STRING" id="408657.SAMN04487995_2588"/>
<dbReference type="Proteomes" id="UP000199532">
    <property type="component" value="Unassembled WGS sequence"/>
</dbReference>
<gene>
    <name evidence="1" type="ORF">SAMN04487995_2588</name>
</gene>
<protein>
    <recommendedName>
        <fullName evidence="3">Cupin domain-containing protein</fullName>
    </recommendedName>
</protein>
<keyword evidence="2" id="KW-1185">Reference proteome</keyword>
<dbReference type="InterPro" id="IPR011051">
    <property type="entry name" value="RmlC_Cupin_sf"/>
</dbReference>
<organism evidence="1 2">
    <name type="scientific">Dyadobacter koreensis</name>
    <dbReference type="NCBI Taxonomy" id="408657"/>
    <lineage>
        <taxon>Bacteria</taxon>
        <taxon>Pseudomonadati</taxon>
        <taxon>Bacteroidota</taxon>
        <taxon>Cytophagia</taxon>
        <taxon>Cytophagales</taxon>
        <taxon>Spirosomataceae</taxon>
        <taxon>Dyadobacter</taxon>
    </lineage>
</organism>
<dbReference type="Gene3D" id="2.60.120.10">
    <property type="entry name" value="Jelly Rolls"/>
    <property type="match status" value="1"/>
</dbReference>
<dbReference type="EMBL" id="FNXY01000004">
    <property type="protein sequence ID" value="SEI92762.1"/>
    <property type="molecule type" value="Genomic_DNA"/>
</dbReference>
<dbReference type="InterPro" id="IPR014710">
    <property type="entry name" value="RmlC-like_jellyroll"/>
</dbReference>
<evidence type="ECO:0000313" key="1">
    <source>
        <dbReference type="EMBL" id="SEI92762.1"/>
    </source>
</evidence>
<evidence type="ECO:0008006" key="3">
    <source>
        <dbReference type="Google" id="ProtNLM"/>
    </source>
</evidence>
<evidence type="ECO:0000313" key="2">
    <source>
        <dbReference type="Proteomes" id="UP000199532"/>
    </source>
</evidence>
<accession>A0A1H6UXR2</accession>